<keyword evidence="2" id="KW-1185">Reference proteome</keyword>
<organism evidence="1 2">
    <name type="scientific">Qipengyuania qiaonensis</name>
    <dbReference type="NCBI Taxonomy" id="2867240"/>
    <lineage>
        <taxon>Bacteria</taxon>
        <taxon>Pseudomonadati</taxon>
        <taxon>Pseudomonadota</taxon>
        <taxon>Alphaproteobacteria</taxon>
        <taxon>Sphingomonadales</taxon>
        <taxon>Erythrobacteraceae</taxon>
        <taxon>Qipengyuania</taxon>
    </lineage>
</organism>
<name>A0ABS7J7W8_9SPHN</name>
<keyword evidence="1" id="KW-0808">Transferase</keyword>
<accession>A0ABS7J7W8</accession>
<dbReference type="GO" id="GO:0016740">
    <property type="term" value="F:transferase activity"/>
    <property type="evidence" value="ECO:0007669"/>
    <property type="project" value="UniProtKB-KW"/>
</dbReference>
<dbReference type="SUPFAM" id="SSF53448">
    <property type="entry name" value="Nucleotide-diphospho-sugar transferases"/>
    <property type="match status" value="1"/>
</dbReference>
<comment type="caution">
    <text evidence="1">The sequence shown here is derived from an EMBL/GenBank/DDBJ whole genome shotgun (WGS) entry which is preliminary data.</text>
</comment>
<dbReference type="Gene3D" id="3.90.550.10">
    <property type="entry name" value="Spore Coat Polysaccharide Biosynthesis Protein SpsA, Chain A"/>
    <property type="match status" value="1"/>
</dbReference>
<protein>
    <submittedName>
        <fullName evidence="1">NTP transferase domain-containing protein</fullName>
    </submittedName>
</protein>
<dbReference type="RefSeq" id="WP_221559095.1">
    <property type="nucleotide sequence ID" value="NZ_JAIGNO010000008.1"/>
</dbReference>
<gene>
    <name evidence="1" type="ORF">K3174_12785</name>
</gene>
<dbReference type="EMBL" id="JAIGNO010000008">
    <property type="protein sequence ID" value="MBX7483410.1"/>
    <property type="molecule type" value="Genomic_DNA"/>
</dbReference>
<proteinExistence type="predicted"/>
<reference evidence="1 2" key="1">
    <citation type="submission" date="2021-08" db="EMBL/GenBank/DDBJ databases">
        <title>Comparative Genomics Analysis of the Genus Qipengyuania Reveals Extensive Genetic Diversity and Metabolic Versatility, Including the Description of Fifteen Novel Species.</title>
        <authorList>
            <person name="Liu Y."/>
        </authorList>
    </citation>
    <scope>NUCLEOTIDE SEQUENCE [LARGE SCALE GENOMIC DNA]</scope>
    <source>
        <strain evidence="1 2">6D47A</strain>
    </source>
</reference>
<dbReference type="Proteomes" id="UP000755104">
    <property type="component" value="Unassembled WGS sequence"/>
</dbReference>
<sequence length="269" mass="29104">MTSENDGKVTALIMAGKRSGVLDPLAERAGVAQKCVVPVGGMPMIERVVMNAAQSPRIGEIRIVAHDADEIASIPSIAKLMEDGRLQFKPGAFNLVDSVFAGAEGVTYPMLITTADNCLWLPEDFTEFADKAIASQAGAAAALARKENVMAADPHGQAKFYEFSDGGYSNCNAYWIGNAQALAAAEIMRGGGQFVKYPKRIAKAFGVINLIRFFLGWGTKEKIFAQVSRRFGFAMIPIEMSHGYCAIDVDNERTFQVTEKLLLKRLATA</sequence>
<evidence type="ECO:0000313" key="1">
    <source>
        <dbReference type="EMBL" id="MBX7483410.1"/>
    </source>
</evidence>
<dbReference type="InterPro" id="IPR029044">
    <property type="entry name" value="Nucleotide-diphossugar_trans"/>
</dbReference>
<evidence type="ECO:0000313" key="2">
    <source>
        <dbReference type="Proteomes" id="UP000755104"/>
    </source>
</evidence>